<accession>A0A146GCA3</accession>
<feature type="chain" id="PRO_5007524939" evidence="1">
    <location>
        <begin position="26"/>
        <end position="216"/>
    </location>
</feature>
<reference evidence="3" key="1">
    <citation type="journal article" date="2017" name="Genome Announc.">
        <title>Draft Genome Sequence of Terrimicrobium sacchariphilum NM-5T, a Facultative Anaerobic Soil Bacterium of the Class Spartobacteria.</title>
        <authorList>
            <person name="Qiu Y.L."/>
            <person name="Tourlousse D.M."/>
            <person name="Matsuura N."/>
            <person name="Ohashi A."/>
            <person name="Sekiguchi Y."/>
        </authorList>
    </citation>
    <scope>NUCLEOTIDE SEQUENCE [LARGE SCALE GENOMIC DNA]</scope>
    <source>
        <strain evidence="3">NM-5</strain>
    </source>
</reference>
<organism evidence="2 3">
    <name type="scientific">Terrimicrobium sacchariphilum</name>
    <dbReference type="NCBI Taxonomy" id="690879"/>
    <lineage>
        <taxon>Bacteria</taxon>
        <taxon>Pseudomonadati</taxon>
        <taxon>Verrucomicrobiota</taxon>
        <taxon>Terrimicrobiia</taxon>
        <taxon>Terrimicrobiales</taxon>
        <taxon>Terrimicrobiaceae</taxon>
        <taxon>Terrimicrobium</taxon>
    </lineage>
</organism>
<gene>
    <name evidence="2" type="ORF">TSACC_3293</name>
</gene>
<name>A0A146GCA3_TERSA</name>
<dbReference type="RefSeq" id="WP_075081061.1">
    <property type="nucleotide sequence ID" value="NZ_BDCO01000003.1"/>
</dbReference>
<protein>
    <submittedName>
        <fullName evidence="2">Uncharacterized protein</fullName>
    </submittedName>
</protein>
<dbReference type="EMBL" id="BDCO01000003">
    <property type="protein sequence ID" value="GAT35229.1"/>
    <property type="molecule type" value="Genomic_DNA"/>
</dbReference>
<keyword evidence="3" id="KW-1185">Reference proteome</keyword>
<proteinExistence type="predicted"/>
<evidence type="ECO:0000256" key="1">
    <source>
        <dbReference type="SAM" id="SignalP"/>
    </source>
</evidence>
<feature type="signal peptide" evidence="1">
    <location>
        <begin position="1"/>
        <end position="25"/>
    </location>
</feature>
<comment type="caution">
    <text evidence="2">The sequence shown here is derived from an EMBL/GenBank/DDBJ whole genome shotgun (WGS) entry which is preliminary data.</text>
</comment>
<evidence type="ECO:0000313" key="3">
    <source>
        <dbReference type="Proteomes" id="UP000076023"/>
    </source>
</evidence>
<evidence type="ECO:0000313" key="2">
    <source>
        <dbReference type="EMBL" id="GAT35229.1"/>
    </source>
</evidence>
<dbReference type="AlphaFoldDB" id="A0A146GCA3"/>
<dbReference type="InParanoid" id="A0A146GCA3"/>
<dbReference type="Proteomes" id="UP000076023">
    <property type="component" value="Unassembled WGS sequence"/>
</dbReference>
<sequence>MKALVLILCTLISLGSLCAKTPLLAVDFNAQGKGAASPTMPGFQPFDVSMTEANGPVAASFSPADNLYPSQLGVSVTTGKSESDSGPVAGRLCTVDPSMANLPLGALYYDAICSLDGNPLIVSITGLKAGKKYTIEFFSFTSTRSGNQTLTDITSGEGGEFCAIEWVKDFQFSDSTPEEEFSASLTATADASGKVIISISNKLGSPLLSGFRISEN</sequence>
<keyword evidence="1" id="KW-0732">Signal</keyword>
<dbReference type="STRING" id="690879.TSACC_3293"/>